<gene>
    <name evidence="1" type="ORF">DWV77_15835</name>
</gene>
<dbReference type="Proteomes" id="UP000285150">
    <property type="component" value="Unassembled WGS sequence"/>
</dbReference>
<comment type="caution">
    <text evidence="1">The sequence shown here is derived from an EMBL/GenBank/DDBJ whole genome shotgun (WGS) entry which is preliminary data.</text>
</comment>
<evidence type="ECO:0000313" key="2">
    <source>
        <dbReference type="Proteomes" id="UP000285150"/>
    </source>
</evidence>
<name>A0A413B3A9_BACSE</name>
<sequence>MANILDEGAKMLTSSLVWGGRMTFDQLNELDWLKTTSYYGIYLFIQEAERRKWIGAIDKEGKPTVYYATSKGRKMLSERE</sequence>
<dbReference type="RefSeq" id="WP_117859238.1">
    <property type="nucleotide sequence ID" value="NZ_JAQCSR010000021.1"/>
</dbReference>
<evidence type="ECO:0008006" key="3">
    <source>
        <dbReference type="Google" id="ProtNLM"/>
    </source>
</evidence>
<protein>
    <recommendedName>
        <fullName evidence="3">PadR family transcriptional regulator</fullName>
    </recommendedName>
</protein>
<proteinExistence type="predicted"/>
<organism evidence="1 2">
    <name type="scientific">Bacteroides stercoris</name>
    <dbReference type="NCBI Taxonomy" id="46506"/>
    <lineage>
        <taxon>Bacteria</taxon>
        <taxon>Pseudomonadati</taxon>
        <taxon>Bacteroidota</taxon>
        <taxon>Bacteroidia</taxon>
        <taxon>Bacteroidales</taxon>
        <taxon>Bacteroidaceae</taxon>
        <taxon>Bacteroides</taxon>
    </lineage>
</organism>
<dbReference type="EMBL" id="QSAF01000027">
    <property type="protein sequence ID" value="RGW31837.1"/>
    <property type="molecule type" value="Genomic_DNA"/>
</dbReference>
<reference evidence="1 2" key="1">
    <citation type="submission" date="2018-08" db="EMBL/GenBank/DDBJ databases">
        <title>A genome reference for cultivated species of the human gut microbiota.</title>
        <authorList>
            <person name="Zou Y."/>
            <person name="Xue W."/>
            <person name="Luo G."/>
        </authorList>
    </citation>
    <scope>NUCLEOTIDE SEQUENCE [LARGE SCALE GENOMIC DNA]</scope>
    <source>
        <strain evidence="1 2">AF12-7</strain>
    </source>
</reference>
<evidence type="ECO:0000313" key="1">
    <source>
        <dbReference type="EMBL" id="RGW31837.1"/>
    </source>
</evidence>
<accession>A0A413B3A9</accession>
<dbReference type="AlphaFoldDB" id="A0A413B3A9"/>